<evidence type="ECO:0000256" key="1">
    <source>
        <dbReference type="SAM" id="MobiDB-lite"/>
    </source>
</evidence>
<dbReference type="Pfam" id="PF15364">
    <property type="entry name" value="PAXIP1_C"/>
    <property type="match status" value="1"/>
</dbReference>
<name>A0A8S4ACK3_9EUPU</name>
<protein>
    <submittedName>
        <fullName evidence="2">Uncharacterized protein</fullName>
    </submittedName>
</protein>
<dbReference type="GO" id="GO:0030331">
    <property type="term" value="F:nuclear estrogen receptor binding"/>
    <property type="evidence" value="ECO:0007669"/>
    <property type="project" value="TreeGrafter"/>
</dbReference>
<organism evidence="2 3">
    <name type="scientific">Candidula unifasciata</name>
    <dbReference type="NCBI Taxonomy" id="100452"/>
    <lineage>
        <taxon>Eukaryota</taxon>
        <taxon>Metazoa</taxon>
        <taxon>Spiralia</taxon>
        <taxon>Lophotrochozoa</taxon>
        <taxon>Mollusca</taxon>
        <taxon>Gastropoda</taxon>
        <taxon>Heterobranchia</taxon>
        <taxon>Euthyneura</taxon>
        <taxon>Panpulmonata</taxon>
        <taxon>Eupulmonata</taxon>
        <taxon>Stylommatophora</taxon>
        <taxon>Helicina</taxon>
        <taxon>Helicoidea</taxon>
        <taxon>Geomitridae</taxon>
        <taxon>Candidula</taxon>
    </lineage>
</organism>
<accession>A0A8S4ACK3</accession>
<dbReference type="GO" id="GO:1902808">
    <property type="term" value="P:positive regulation of cell cycle G1/S phase transition"/>
    <property type="evidence" value="ECO:0007669"/>
    <property type="project" value="TreeGrafter"/>
</dbReference>
<feature type="compositionally biased region" description="Basic and acidic residues" evidence="1">
    <location>
        <begin position="63"/>
        <end position="76"/>
    </location>
</feature>
<dbReference type="PANTHER" id="PTHR28467:SF1">
    <property type="entry name" value="PAXIP1-ASSOCIATED GLUTAMATE-RICH PROTEIN 1"/>
    <property type="match status" value="1"/>
</dbReference>
<feature type="region of interest" description="Disordered" evidence="1">
    <location>
        <begin position="135"/>
        <end position="241"/>
    </location>
</feature>
<dbReference type="PANTHER" id="PTHR28467">
    <property type="entry name" value="PAXIP1-ASSOCIATED GLUTAMATE-RICH PROTEIN 1"/>
    <property type="match status" value="1"/>
</dbReference>
<gene>
    <name evidence="2" type="ORF">CUNI_LOCUS21369</name>
</gene>
<evidence type="ECO:0000313" key="2">
    <source>
        <dbReference type="EMBL" id="CAG5135811.1"/>
    </source>
</evidence>
<dbReference type="GO" id="GO:0044666">
    <property type="term" value="C:MLL3/4 complex"/>
    <property type="evidence" value="ECO:0007669"/>
    <property type="project" value="TreeGrafter"/>
</dbReference>
<feature type="compositionally biased region" description="Polar residues" evidence="1">
    <location>
        <begin position="190"/>
        <end position="199"/>
    </location>
</feature>
<reference evidence="2" key="1">
    <citation type="submission" date="2021-04" db="EMBL/GenBank/DDBJ databases">
        <authorList>
            <consortium name="Molecular Ecology Group"/>
        </authorList>
    </citation>
    <scope>NUCLEOTIDE SEQUENCE</scope>
</reference>
<dbReference type="EMBL" id="CAJHNH020008458">
    <property type="protein sequence ID" value="CAG5135811.1"/>
    <property type="molecule type" value="Genomic_DNA"/>
</dbReference>
<feature type="compositionally biased region" description="Low complexity" evidence="1">
    <location>
        <begin position="208"/>
        <end position="223"/>
    </location>
</feature>
<dbReference type="GO" id="GO:0033148">
    <property type="term" value="P:positive regulation of intracellular estrogen receptor signaling pathway"/>
    <property type="evidence" value="ECO:0007669"/>
    <property type="project" value="TreeGrafter"/>
</dbReference>
<proteinExistence type="predicted"/>
<comment type="caution">
    <text evidence="2">The sequence shown here is derived from an EMBL/GenBank/DDBJ whole genome shotgun (WGS) entry which is preliminary data.</text>
</comment>
<dbReference type="OrthoDB" id="10067843at2759"/>
<dbReference type="Proteomes" id="UP000678393">
    <property type="component" value="Unassembled WGS sequence"/>
</dbReference>
<evidence type="ECO:0000313" key="3">
    <source>
        <dbReference type="Proteomes" id="UP000678393"/>
    </source>
</evidence>
<sequence length="452" mass="47696">MMSGAYRGETDAAWIVKEHDEAKYNFSDEKGMWQPKPEDILSLFEKLAQGNPLPLKWTCPGRRPPEKDVQSEKNNEDEMDESGNDSWKEDLKAPEVSAFDFDEPFGDVNVKLIPKRAPGGVGRTPKTEKRVARMDNIMKSLQKQQLQRAAEREARKAKGSPSSTPVRPRLLNFGSGSPKNVTPIGATLKSAPQTSSASSPRFGRDVNSFSSSPLLSKSPSMTSVPAARKMIPQPNTTTQISTSELRAPEISDLLSSTSTNSSHGISFSLAGQFTTAVGQIESGVSIDDTSAVSTQSKIISVSSSSFNNSFARASTPAPAMSSNVTVTSSVVTAPSISSNLDKEYTPTAGITTIHSSQPFASLPTTASVSTVAPTTSANSSANVTSASETNPVNLAEASGASTSVVVSYVDSGMSLATTCLDTTVNNHLVNLTESVTLSAPGDPDVQHSADAV</sequence>
<feature type="region of interest" description="Disordered" evidence="1">
    <location>
        <begin position="53"/>
        <end position="88"/>
    </location>
</feature>
<dbReference type="AlphaFoldDB" id="A0A8S4ACK3"/>
<dbReference type="InterPro" id="IPR028213">
    <property type="entry name" value="PA1"/>
</dbReference>
<keyword evidence="3" id="KW-1185">Reference proteome</keyword>